<keyword evidence="4 13" id="KW-0812">Transmembrane</keyword>
<evidence type="ECO:0000259" key="14">
    <source>
        <dbReference type="PROSITE" id="PS50850"/>
    </source>
</evidence>
<dbReference type="AlphaFoldDB" id="A0A7R8U9H3"/>
<sequence>MSSSATISVGIQGDGTNGKSAVLANGKEIRKRGPNCGVRHLQCVLLFFGLTVAYALRVNLSVAIVAMTDNSTNPDFETYTWDNKGVVLSSFFFGYVVTQVPSGQLAHRFGAKYLLFFGLLLCSVLAIGTPWLASFGGQSAVIAVRVVQGLSQGVVFPSTHNILSRWSPLEERGRLTTYCYAGSQFGTVIMLAVSGEMASSNLGWPSIFYISGLVGVVWSAAWLLFGSSSPSENRFISAEERNLIEKSQRVVEDGEKKSLPTPWLKIFTSPAFLSLTLVHCTHNWGFWTLLTEIPTYMNSVLGMDIKSNALYSSLPYLAMWIMCYVFAILADIMNKWECISLNFSRKFFNSVGHWIPMVALIGLGYMTKETTGLAIALLTVAVGMNAAVYLGFQVNHIDLAPNHAGTLMGITNCAANIMSLIAPLTVDAIVKDEKDPVEWRTVFFVSSGFYLVGNLLFIIFGKTQVRKWNDYGIESSTEMEGKPEGKNVAEP</sequence>
<evidence type="ECO:0000313" key="15">
    <source>
        <dbReference type="EMBL" id="CAD7076658.1"/>
    </source>
</evidence>
<organism evidence="15 16">
    <name type="scientific">Hermetia illucens</name>
    <name type="common">Black soldier fly</name>
    <dbReference type="NCBI Taxonomy" id="343691"/>
    <lineage>
        <taxon>Eukaryota</taxon>
        <taxon>Metazoa</taxon>
        <taxon>Ecdysozoa</taxon>
        <taxon>Arthropoda</taxon>
        <taxon>Hexapoda</taxon>
        <taxon>Insecta</taxon>
        <taxon>Pterygota</taxon>
        <taxon>Neoptera</taxon>
        <taxon>Endopterygota</taxon>
        <taxon>Diptera</taxon>
        <taxon>Brachycera</taxon>
        <taxon>Stratiomyomorpha</taxon>
        <taxon>Stratiomyidae</taxon>
        <taxon>Hermetiinae</taxon>
        <taxon>Hermetia</taxon>
    </lineage>
</organism>
<evidence type="ECO:0000256" key="7">
    <source>
        <dbReference type="ARBA" id="ARBA00023053"/>
    </source>
</evidence>
<evidence type="ECO:0000256" key="9">
    <source>
        <dbReference type="ARBA" id="ARBA00023136"/>
    </source>
</evidence>
<keyword evidence="8" id="KW-0406">Ion transport</keyword>
<accession>A0A7R8U9H3</accession>
<dbReference type="GO" id="GO:0016020">
    <property type="term" value="C:membrane"/>
    <property type="evidence" value="ECO:0007669"/>
    <property type="project" value="UniProtKB-SubCell"/>
</dbReference>
<keyword evidence="7" id="KW-0915">Sodium</keyword>
<comment type="similarity">
    <text evidence="2">Belongs to the major facilitator superfamily. Sodium/anion cotransporter family.</text>
</comment>
<dbReference type="PROSITE" id="PS50850">
    <property type="entry name" value="MFS"/>
    <property type="match status" value="1"/>
</dbReference>
<evidence type="ECO:0000256" key="1">
    <source>
        <dbReference type="ARBA" id="ARBA00004141"/>
    </source>
</evidence>
<feature type="transmembrane region" description="Helical" evidence="13">
    <location>
        <begin position="113"/>
        <end position="133"/>
    </location>
</feature>
<reference evidence="15 16" key="1">
    <citation type="submission" date="2020-11" db="EMBL/GenBank/DDBJ databases">
        <authorList>
            <person name="Wallbank WR R."/>
            <person name="Pardo Diaz C."/>
            <person name="Kozak K."/>
            <person name="Martin S."/>
            <person name="Jiggins C."/>
            <person name="Moest M."/>
            <person name="Warren A I."/>
            <person name="Generalovic N T."/>
            <person name="Byers J.R.P. K."/>
            <person name="Montejo-Kovacevich G."/>
            <person name="Yen C E."/>
        </authorList>
    </citation>
    <scope>NUCLEOTIDE SEQUENCE [LARGE SCALE GENOMIC DNA]</scope>
</reference>
<dbReference type="InterPro" id="IPR050382">
    <property type="entry name" value="MFS_Na/Anion_cotransporter"/>
</dbReference>
<dbReference type="GO" id="GO:0015293">
    <property type="term" value="F:symporter activity"/>
    <property type="evidence" value="ECO:0007669"/>
    <property type="project" value="UniProtKB-KW"/>
</dbReference>
<proteinExistence type="inferred from homology"/>
<evidence type="ECO:0000256" key="10">
    <source>
        <dbReference type="ARBA" id="ARBA00023201"/>
    </source>
</evidence>
<dbReference type="FunFam" id="1.20.1250.20:FF:000003">
    <property type="entry name" value="Solute carrier family 17 member 3"/>
    <property type="match status" value="1"/>
</dbReference>
<dbReference type="PANTHER" id="PTHR11662:SF280">
    <property type="entry name" value="FI21844P1-RELATED"/>
    <property type="match status" value="1"/>
</dbReference>
<name>A0A7R8U9H3_HERIL</name>
<dbReference type="Pfam" id="PF07690">
    <property type="entry name" value="MFS_1"/>
    <property type="match status" value="1"/>
</dbReference>
<feature type="transmembrane region" description="Helical" evidence="13">
    <location>
        <begin position="442"/>
        <end position="460"/>
    </location>
</feature>
<keyword evidence="6 13" id="KW-1133">Transmembrane helix</keyword>
<feature type="transmembrane region" description="Helical" evidence="13">
    <location>
        <begin position="310"/>
        <end position="330"/>
    </location>
</feature>
<feature type="transmembrane region" description="Helical" evidence="13">
    <location>
        <begin position="373"/>
        <end position="392"/>
    </location>
</feature>
<evidence type="ECO:0000256" key="2">
    <source>
        <dbReference type="ARBA" id="ARBA00008586"/>
    </source>
</evidence>
<comment type="function">
    <text evidence="11">May be an inorganic phosphate cotransporter.</text>
</comment>
<feature type="transmembrane region" description="Helical" evidence="13">
    <location>
        <begin position="206"/>
        <end position="225"/>
    </location>
</feature>
<feature type="transmembrane region" description="Helical" evidence="13">
    <location>
        <begin position="351"/>
        <end position="367"/>
    </location>
</feature>
<evidence type="ECO:0000256" key="8">
    <source>
        <dbReference type="ARBA" id="ARBA00023065"/>
    </source>
</evidence>
<dbReference type="InterPro" id="IPR020846">
    <property type="entry name" value="MFS_dom"/>
</dbReference>
<evidence type="ECO:0000256" key="13">
    <source>
        <dbReference type="SAM" id="Phobius"/>
    </source>
</evidence>
<gene>
    <name evidence="15" type="ORF">HERILL_LOCUS58</name>
</gene>
<dbReference type="GO" id="GO:0006820">
    <property type="term" value="P:monoatomic anion transport"/>
    <property type="evidence" value="ECO:0007669"/>
    <property type="project" value="TreeGrafter"/>
</dbReference>
<feature type="transmembrane region" description="Helical" evidence="13">
    <location>
        <begin position="404"/>
        <end position="422"/>
    </location>
</feature>
<dbReference type="GO" id="GO:0006814">
    <property type="term" value="P:sodium ion transport"/>
    <property type="evidence" value="ECO:0007669"/>
    <property type="project" value="UniProtKB-KW"/>
</dbReference>
<feature type="transmembrane region" description="Helical" evidence="13">
    <location>
        <begin position="266"/>
        <end position="290"/>
    </location>
</feature>
<dbReference type="Proteomes" id="UP000594454">
    <property type="component" value="Chromosome 1"/>
</dbReference>
<keyword evidence="5" id="KW-0769">Symport</keyword>
<keyword evidence="3" id="KW-0813">Transport</keyword>
<keyword evidence="16" id="KW-1185">Reference proteome</keyword>
<evidence type="ECO:0000313" key="16">
    <source>
        <dbReference type="Proteomes" id="UP000594454"/>
    </source>
</evidence>
<feature type="transmembrane region" description="Helical" evidence="13">
    <location>
        <begin position="86"/>
        <end position="106"/>
    </location>
</feature>
<dbReference type="OrthoDB" id="2985014at2759"/>
<dbReference type="FunFam" id="1.20.1250.20:FF:000144">
    <property type="entry name" value="Picot, isoform B"/>
    <property type="match status" value="1"/>
</dbReference>
<evidence type="ECO:0000256" key="4">
    <source>
        <dbReference type="ARBA" id="ARBA00022692"/>
    </source>
</evidence>
<protein>
    <recommendedName>
        <fullName evidence="12">Putative inorganic phosphate cotransporter</fullName>
    </recommendedName>
</protein>
<dbReference type="InParanoid" id="A0A7R8U9H3"/>
<evidence type="ECO:0000256" key="12">
    <source>
        <dbReference type="ARBA" id="ARBA00068450"/>
    </source>
</evidence>
<evidence type="ECO:0000256" key="3">
    <source>
        <dbReference type="ARBA" id="ARBA00022448"/>
    </source>
</evidence>
<dbReference type="InterPro" id="IPR011701">
    <property type="entry name" value="MFS"/>
</dbReference>
<dbReference type="InterPro" id="IPR036259">
    <property type="entry name" value="MFS_trans_sf"/>
</dbReference>
<feature type="domain" description="Major facilitator superfamily (MFS) profile" evidence="14">
    <location>
        <begin position="45"/>
        <end position="465"/>
    </location>
</feature>
<evidence type="ECO:0000256" key="5">
    <source>
        <dbReference type="ARBA" id="ARBA00022847"/>
    </source>
</evidence>
<comment type="subcellular location">
    <subcellularLocation>
        <location evidence="1">Membrane</location>
        <topology evidence="1">Multi-pass membrane protein</topology>
    </subcellularLocation>
</comment>
<dbReference type="Gene3D" id="1.20.1250.20">
    <property type="entry name" value="MFS general substrate transporter like domains"/>
    <property type="match status" value="2"/>
</dbReference>
<keyword evidence="9 13" id="KW-0472">Membrane</keyword>
<feature type="transmembrane region" description="Helical" evidence="13">
    <location>
        <begin position="41"/>
        <end position="66"/>
    </location>
</feature>
<dbReference type="CDD" id="cd17318">
    <property type="entry name" value="MFS_SLC17"/>
    <property type="match status" value="1"/>
</dbReference>
<dbReference type="PANTHER" id="PTHR11662">
    <property type="entry name" value="SOLUTE CARRIER FAMILY 17"/>
    <property type="match status" value="1"/>
</dbReference>
<keyword evidence="10" id="KW-0739">Sodium transport</keyword>
<evidence type="ECO:0000256" key="11">
    <source>
        <dbReference type="ARBA" id="ARBA00054632"/>
    </source>
</evidence>
<evidence type="ECO:0000256" key="6">
    <source>
        <dbReference type="ARBA" id="ARBA00022989"/>
    </source>
</evidence>
<dbReference type="SUPFAM" id="SSF103473">
    <property type="entry name" value="MFS general substrate transporter"/>
    <property type="match status" value="1"/>
</dbReference>
<dbReference type="EMBL" id="LR899009">
    <property type="protein sequence ID" value="CAD7076658.1"/>
    <property type="molecule type" value="Genomic_DNA"/>
</dbReference>